<gene>
    <name evidence="1" type="ORF">NMU03_08000</name>
</gene>
<dbReference type="EMBL" id="CP101620">
    <property type="protein sequence ID" value="UTY40686.1"/>
    <property type="molecule type" value="Genomic_DNA"/>
</dbReference>
<dbReference type="Proteomes" id="UP001060112">
    <property type="component" value="Chromosome"/>
</dbReference>
<accession>A0ABY5I5S9</accession>
<reference evidence="1" key="1">
    <citation type="submission" date="2022-07" db="EMBL/GenBank/DDBJ databases">
        <title>Faecal culturing of patients with breast cancer.</title>
        <authorList>
            <person name="Teng N.M.Y."/>
            <person name="Kiu R."/>
            <person name="Evans R."/>
            <person name="Baker D.J."/>
            <person name="Zenner C."/>
            <person name="Robinson S.D."/>
            <person name="Hall L.J."/>
        </authorList>
    </citation>
    <scope>NUCLEOTIDE SEQUENCE</scope>
    <source>
        <strain evidence="1">LH1062</strain>
    </source>
</reference>
<keyword evidence="2" id="KW-1185">Reference proteome</keyword>
<evidence type="ECO:0000313" key="1">
    <source>
        <dbReference type="EMBL" id="UTY40686.1"/>
    </source>
</evidence>
<protein>
    <recommendedName>
        <fullName evidence="3">IS1 family transposase</fullName>
    </recommendedName>
</protein>
<proteinExistence type="predicted"/>
<evidence type="ECO:0008006" key="3">
    <source>
        <dbReference type="Google" id="ProtNLM"/>
    </source>
</evidence>
<dbReference type="RefSeq" id="WP_290142128.1">
    <property type="nucleotide sequence ID" value="NZ_CP101620.1"/>
</dbReference>
<evidence type="ECO:0000313" key="2">
    <source>
        <dbReference type="Proteomes" id="UP001060112"/>
    </source>
</evidence>
<name>A0ABY5I5S9_9FIRM</name>
<sequence length="141" mass="16619">MNSFSVDCCRLCNSHNIHKHGHTKTGIQRYFCNGCKHSFTIITNTIFDNRKIFITEWIEFCLDIFRYESLNVTSKTNKNANTTTKYWLKKLFLLLENYQDDIILKGKVMIDETYYPVVSLKKQLKMESSYVNCQEINIALP</sequence>
<organism evidence="1 2">
    <name type="scientific">Allocoprobacillus halotolerans</name>
    <dbReference type="NCBI Taxonomy" id="2944914"/>
    <lineage>
        <taxon>Bacteria</taxon>
        <taxon>Bacillati</taxon>
        <taxon>Bacillota</taxon>
        <taxon>Erysipelotrichia</taxon>
        <taxon>Erysipelotrichales</taxon>
        <taxon>Erysipelotrichaceae</taxon>
        <taxon>Allocoprobacillus</taxon>
    </lineage>
</organism>